<proteinExistence type="predicted"/>
<organism evidence="1 2">
    <name type="scientific">Caballeronia arvi</name>
    <dbReference type="NCBI Taxonomy" id="1777135"/>
    <lineage>
        <taxon>Bacteria</taxon>
        <taxon>Pseudomonadati</taxon>
        <taxon>Pseudomonadota</taxon>
        <taxon>Betaproteobacteria</taxon>
        <taxon>Burkholderiales</taxon>
        <taxon>Burkholderiaceae</taxon>
        <taxon>Caballeronia</taxon>
    </lineage>
</organism>
<comment type="caution">
    <text evidence="1">The sequence shown here is derived from an EMBL/GenBank/DDBJ whole genome shotgun (WGS) entry which is preliminary data.</text>
</comment>
<name>A0A158ES21_9BURK</name>
<evidence type="ECO:0000313" key="1">
    <source>
        <dbReference type="EMBL" id="SAL10263.1"/>
    </source>
</evidence>
<reference evidence="1" key="1">
    <citation type="submission" date="2016-01" db="EMBL/GenBank/DDBJ databases">
        <authorList>
            <person name="Peeters C."/>
        </authorList>
    </citation>
    <scope>NUCLEOTIDE SEQUENCE [LARGE SCALE GENOMIC DNA]</scope>
    <source>
        <strain evidence="1">LMG 29317</strain>
    </source>
</reference>
<sequence>MRCSVMRACDDAGERTRDPEREISLVCYGSKGGLEDCVFRIKTERLSACRINGMRGTAYAVNEVATGGTKALTRRIRRGDAPANAR</sequence>
<gene>
    <name evidence="1" type="ORF">AWB74_00075</name>
</gene>
<dbReference type="AlphaFoldDB" id="A0A158ES21"/>
<protein>
    <submittedName>
        <fullName evidence="1">Benzoate 1,2-dioxygenase subunit beta</fullName>
    </submittedName>
</protein>
<dbReference type="EMBL" id="FCOM02000001">
    <property type="protein sequence ID" value="SAL10263.1"/>
    <property type="molecule type" value="Genomic_DNA"/>
</dbReference>
<accession>A0A158ES21</accession>
<evidence type="ECO:0000313" key="2">
    <source>
        <dbReference type="Proteomes" id="UP000055019"/>
    </source>
</evidence>
<keyword evidence="2" id="KW-1185">Reference proteome</keyword>
<dbReference type="Proteomes" id="UP000055019">
    <property type="component" value="Unassembled WGS sequence"/>
</dbReference>
<dbReference type="GO" id="GO:0051213">
    <property type="term" value="F:dioxygenase activity"/>
    <property type="evidence" value="ECO:0007669"/>
    <property type="project" value="UniProtKB-KW"/>
</dbReference>